<feature type="signal peptide" evidence="1">
    <location>
        <begin position="1"/>
        <end position="20"/>
    </location>
</feature>
<dbReference type="OrthoDB" id="10335540at2759"/>
<accession>A0A8H7GYX0</accession>
<reference evidence="2" key="1">
    <citation type="submission" date="2020-10" db="EMBL/GenBank/DDBJ databases">
        <title>The Whole-Genome Sequence of Metschnikowia persimmonesis, a Novel Endophytic Yeast Species Isolated from Medicinal Plant Diospyros kaki Thumb.</title>
        <authorList>
            <person name="Rahmat E."/>
            <person name="Kang Y."/>
        </authorList>
    </citation>
    <scope>NUCLEOTIDE SEQUENCE</scope>
    <source>
        <strain evidence="2">KIOM G15050</strain>
    </source>
</reference>
<dbReference type="AlphaFoldDB" id="A0A8H7GYX0"/>
<name>A0A8H7GYX0_9ASCO</name>
<dbReference type="Proteomes" id="UP000649328">
    <property type="component" value="Unassembled WGS sequence"/>
</dbReference>
<keyword evidence="1" id="KW-0732">Signal</keyword>
<evidence type="ECO:0000313" key="3">
    <source>
        <dbReference type="Proteomes" id="UP000649328"/>
    </source>
</evidence>
<sequence length="239" mass="27447">MLSLLHILLVLASVTAGLRAETKSAMRAAFEKYNTFLKGNKDEGTISVANLYNEYHHFSEGDDKWTFVMVAPRNNWGEVFAHVMLSEVQRLLRDFGFQRASLLLQYSLWDLFDMFYSENVNASTVAVTKNDNQLELVYTGQYWAGVFRNGVVIQKTPCNTVKQKNETLSLRYLFDFNPEGGYMFQDRKQVWNVEAGDILLILHEEIFRQFKQIIRVAVLIAQEYEVSGPSSCVNAPFCI</sequence>
<proteinExistence type="predicted"/>
<feature type="chain" id="PRO_5034039356" evidence="1">
    <location>
        <begin position="21"/>
        <end position="239"/>
    </location>
</feature>
<keyword evidence="3" id="KW-1185">Reference proteome</keyword>
<gene>
    <name evidence="2" type="ORF">HF325_000588</name>
</gene>
<organism evidence="2 3">
    <name type="scientific">Metschnikowia pulcherrima</name>
    <dbReference type="NCBI Taxonomy" id="27326"/>
    <lineage>
        <taxon>Eukaryota</taxon>
        <taxon>Fungi</taxon>
        <taxon>Dikarya</taxon>
        <taxon>Ascomycota</taxon>
        <taxon>Saccharomycotina</taxon>
        <taxon>Pichiomycetes</taxon>
        <taxon>Metschnikowiaceae</taxon>
        <taxon>Metschnikowia</taxon>
    </lineage>
</organism>
<comment type="caution">
    <text evidence="2">The sequence shown here is derived from an EMBL/GenBank/DDBJ whole genome shotgun (WGS) entry which is preliminary data.</text>
</comment>
<evidence type="ECO:0000313" key="2">
    <source>
        <dbReference type="EMBL" id="KAF8005131.1"/>
    </source>
</evidence>
<evidence type="ECO:0000256" key="1">
    <source>
        <dbReference type="SAM" id="SignalP"/>
    </source>
</evidence>
<dbReference type="EMBL" id="JACBPP010000001">
    <property type="protein sequence ID" value="KAF8005131.1"/>
    <property type="molecule type" value="Genomic_DNA"/>
</dbReference>
<protein>
    <submittedName>
        <fullName evidence="2">Uncharacterized protein</fullName>
    </submittedName>
</protein>